<evidence type="ECO:0000259" key="2">
    <source>
        <dbReference type="PROSITE" id="PS50112"/>
    </source>
</evidence>
<dbReference type="SMART" id="SM00052">
    <property type="entry name" value="EAL"/>
    <property type="match status" value="1"/>
</dbReference>
<dbReference type="InterPro" id="IPR013656">
    <property type="entry name" value="PAS_4"/>
</dbReference>
<dbReference type="InterPro" id="IPR043128">
    <property type="entry name" value="Rev_trsase/Diguanyl_cyclase"/>
</dbReference>
<dbReference type="SMART" id="SM00086">
    <property type="entry name" value="PAC"/>
    <property type="match status" value="2"/>
</dbReference>
<dbReference type="InterPro" id="IPR001610">
    <property type="entry name" value="PAC"/>
</dbReference>
<dbReference type="InterPro" id="IPR001633">
    <property type="entry name" value="EAL_dom"/>
</dbReference>
<dbReference type="FunFam" id="3.30.70.270:FF:000001">
    <property type="entry name" value="Diguanylate cyclase domain protein"/>
    <property type="match status" value="1"/>
</dbReference>
<evidence type="ECO:0000259" key="3">
    <source>
        <dbReference type="PROSITE" id="PS50113"/>
    </source>
</evidence>
<evidence type="ECO:0000259" key="4">
    <source>
        <dbReference type="PROSITE" id="PS50883"/>
    </source>
</evidence>
<keyword evidence="1" id="KW-0812">Transmembrane</keyword>
<feature type="domain" description="PAC" evidence="3">
    <location>
        <begin position="528"/>
        <end position="580"/>
    </location>
</feature>
<dbReference type="PROSITE" id="PS50113">
    <property type="entry name" value="PAC"/>
    <property type="match status" value="2"/>
</dbReference>
<dbReference type="PROSITE" id="PS50887">
    <property type="entry name" value="GGDEF"/>
    <property type="match status" value="1"/>
</dbReference>
<dbReference type="PROSITE" id="PS50112">
    <property type="entry name" value="PAS"/>
    <property type="match status" value="2"/>
</dbReference>
<dbReference type="InterPro" id="IPR052155">
    <property type="entry name" value="Biofilm_reg_signaling"/>
</dbReference>
<dbReference type="PROSITE" id="PS50883">
    <property type="entry name" value="EAL"/>
    <property type="match status" value="1"/>
</dbReference>
<dbReference type="SUPFAM" id="SSF55073">
    <property type="entry name" value="Nucleotide cyclase"/>
    <property type="match status" value="1"/>
</dbReference>
<organism evidence="6 7">
    <name type="scientific">Trinickia dabaoshanensis</name>
    <dbReference type="NCBI Taxonomy" id="564714"/>
    <lineage>
        <taxon>Bacteria</taxon>
        <taxon>Pseudomonadati</taxon>
        <taxon>Pseudomonadota</taxon>
        <taxon>Betaproteobacteria</taxon>
        <taxon>Burkholderiales</taxon>
        <taxon>Burkholderiaceae</taxon>
        <taxon>Trinickia</taxon>
    </lineage>
</organism>
<dbReference type="CDD" id="cd01949">
    <property type="entry name" value="GGDEF"/>
    <property type="match status" value="1"/>
</dbReference>
<keyword evidence="1" id="KW-1133">Transmembrane helix</keyword>
<dbReference type="GO" id="GO:0003824">
    <property type="term" value="F:catalytic activity"/>
    <property type="evidence" value="ECO:0007669"/>
    <property type="project" value="UniProtKB-ARBA"/>
</dbReference>
<reference evidence="6 7" key="1">
    <citation type="submission" date="2018-01" db="EMBL/GenBank/DDBJ databases">
        <title>Whole genome analyses suggest that Burkholderia sensu lato contains two further novel genera in the rhizoxinica-symbiotica group Mycetohabitans gen. nov., and Trinickia gen. nov.: implications for the evolution of diazotrophy and nodulation in the Burkholderiaceae.</title>
        <authorList>
            <person name="Estrada-de los Santos P."/>
            <person name="Palmer M."/>
            <person name="Chavez-Ramirez B."/>
            <person name="Beukes C."/>
            <person name="Steenkamp E.T."/>
            <person name="Hirsch A.M."/>
            <person name="Manyaka P."/>
            <person name="Maluk M."/>
            <person name="Lafos M."/>
            <person name="Crook M."/>
            <person name="Gross E."/>
            <person name="Simon M.F."/>
            <person name="Bueno dos Reis Junior F."/>
            <person name="Poole P.S."/>
            <person name="Venter S.N."/>
            <person name="James E.K."/>
        </authorList>
    </citation>
    <scope>NUCLEOTIDE SEQUENCE [LARGE SCALE GENOMIC DNA]</scope>
    <source>
        <strain evidence="6 7">GIMN1.004</strain>
    </source>
</reference>
<dbReference type="InterPro" id="IPR029787">
    <property type="entry name" value="Nucleotide_cyclase"/>
</dbReference>
<feature type="domain" description="PAS" evidence="2">
    <location>
        <begin position="594"/>
        <end position="650"/>
    </location>
</feature>
<dbReference type="Pfam" id="PF08448">
    <property type="entry name" value="PAS_4"/>
    <property type="match status" value="1"/>
</dbReference>
<evidence type="ECO:0000256" key="1">
    <source>
        <dbReference type="SAM" id="Phobius"/>
    </source>
</evidence>
<dbReference type="SUPFAM" id="SSF55785">
    <property type="entry name" value="PYP-like sensor domain (PAS domain)"/>
    <property type="match status" value="3"/>
</dbReference>
<dbReference type="Pfam" id="PF00990">
    <property type="entry name" value="GGDEF"/>
    <property type="match status" value="1"/>
</dbReference>
<dbReference type="Gene3D" id="3.20.20.450">
    <property type="entry name" value="EAL domain"/>
    <property type="match status" value="1"/>
</dbReference>
<dbReference type="CDD" id="cd00130">
    <property type="entry name" value="PAS"/>
    <property type="match status" value="2"/>
</dbReference>
<dbReference type="Pfam" id="PF13426">
    <property type="entry name" value="PAS_9"/>
    <property type="match status" value="2"/>
</dbReference>
<feature type="transmembrane region" description="Helical" evidence="1">
    <location>
        <begin position="284"/>
        <end position="302"/>
    </location>
</feature>
<dbReference type="SUPFAM" id="SSF141868">
    <property type="entry name" value="EAL domain-like"/>
    <property type="match status" value="1"/>
</dbReference>
<evidence type="ECO:0000313" key="6">
    <source>
        <dbReference type="EMBL" id="PMS15124.1"/>
    </source>
</evidence>
<sequence length="1137" mass="126694">MPEADALHHAAHPHIIRFHLLVQIRTFHCQSPQQSLQSPHCSRLTEIVFAGFLHPGLKKIRSLVVKYSDCVCATAQLARGDLTVALQNRAARFARNRLLKNWLDEHSTTILTLVVCAIAVGIVAFGASEIFAARQLDDAQLTRALHIRDNVEQLEALYADADADFLRLVADPDSHTVPWPVARIERAERTLDALGQAFGESSPRGRDIEALRLATHEWQRSIAQTALGEQPEGSYVLLSRDTLLSVEDSRHRVALGLHSLDAAQALSAGARASDVARRYASERIAFAAAAAAAFVFLVYGFLANHRIGLERARARISAEEGEARFREYFEEHPLPMLIYDIETLTIAAINGAAVRQYGYERDELEGMSIAALRPPEDSAEFIARFVELATVLGETGGSTSGASDVRTHVRKDGSRLFVEPSYHFLTYANRRACFVVAIDVTEKENAKEALQQSKQMLEAVIDSVPQRIFWKDVESRYLGCNRAFAQDVGMSDASQIVGLTDDDLPWRSAAPDARMRDREVIQSGEPLANYEEFSPAASGAWRWLRKTKVPLRNTHGEVMGLLATYEDITERKSVDLALRLRSRALDAIVNAVLITRVTEDGDLIEYTNPAFERITGYSVNDVKGLDFRILHGDDKNQEGIETIRRALAEESEATTLLRSYRRDGTLVWNQVYIAPVRDDHGKVTHHISVVNDVTELVQSRDLLAKQANFDSLTALPNRYRLGERLIQAIDDAKRDDTRVAVVFMDIDHFKDVNDSLGHGVGDRLLQEIGARLASCVTSTDTVARYGGDEFVIVLCEGGHEDRLTEVLARMSQAFARPVWIDDTEFYVETSIGVACYPTDGTDPETLLRRADLAMYRAKSNGRNALQRFTPDLGKRADERLALSRRMRAALANGEFRLVYQPQVDLQTNRVTGVEALLRWTDTELGPVSPATFIPIAEENGLIVPIGEWVMQQACFQARVWQDTLPGLRMSVNLSPRQFARGDILRVVQRALARARLSPRLLEIEITEGALMTLGALDVLRALRAMDIDLAIDDFGTGYSSLSYIRNFRAERLKLDMSFVSGIGRHREDEVITRAILSLGRALGFKVVAEGVETETQLAFLRRHGCSVVQGYRFARPMPAADAHAFIRDFNEGAIVYG</sequence>
<dbReference type="AlphaFoldDB" id="A0A2N7VDD3"/>
<feature type="domain" description="EAL" evidence="4">
    <location>
        <begin position="879"/>
        <end position="1130"/>
    </location>
</feature>
<protein>
    <submittedName>
        <fullName evidence="6">Diguanylate cyclase</fullName>
    </submittedName>
</protein>
<dbReference type="Gene3D" id="3.30.70.270">
    <property type="match status" value="1"/>
</dbReference>
<name>A0A2N7VDD3_9BURK</name>
<evidence type="ECO:0000259" key="5">
    <source>
        <dbReference type="PROSITE" id="PS50887"/>
    </source>
</evidence>
<dbReference type="PANTHER" id="PTHR44757">
    <property type="entry name" value="DIGUANYLATE CYCLASE DGCP"/>
    <property type="match status" value="1"/>
</dbReference>
<dbReference type="InterPro" id="IPR000014">
    <property type="entry name" value="PAS"/>
</dbReference>
<dbReference type="SMART" id="SM00267">
    <property type="entry name" value="GGDEF"/>
    <property type="match status" value="1"/>
</dbReference>
<feature type="transmembrane region" description="Helical" evidence="1">
    <location>
        <begin position="110"/>
        <end position="133"/>
    </location>
</feature>
<comment type="caution">
    <text evidence="6">The sequence shown here is derived from an EMBL/GenBank/DDBJ whole genome shotgun (WGS) entry which is preliminary data.</text>
</comment>
<feature type="domain" description="GGDEF" evidence="5">
    <location>
        <begin position="737"/>
        <end position="870"/>
    </location>
</feature>
<keyword evidence="1" id="KW-0472">Membrane</keyword>
<dbReference type="InterPro" id="IPR000160">
    <property type="entry name" value="GGDEF_dom"/>
</dbReference>
<dbReference type="Pfam" id="PF00563">
    <property type="entry name" value="EAL"/>
    <property type="match status" value="1"/>
</dbReference>
<accession>A0A2N7VDD3</accession>
<dbReference type="InterPro" id="IPR035919">
    <property type="entry name" value="EAL_sf"/>
</dbReference>
<feature type="domain" description="PAS" evidence="2">
    <location>
        <begin position="321"/>
        <end position="395"/>
    </location>
</feature>
<dbReference type="NCBIfam" id="TIGR00229">
    <property type="entry name" value="sensory_box"/>
    <property type="match status" value="3"/>
</dbReference>
<evidence type="ECO:0000313" key="7">
    <source>
        <dbReference type="Proteomes" id="UP000235616"/>
    </source>
</evidence>
<dbReference type="InterPro" id="IPR000700">
    <property type="entry name" value="PAS-assoc_C"/>
</dbReference>
<dbReference type="EMBL" id="PNYA01000035">
    <property type="protein sequence ID" value="PMS15124.1"/>
    <property type="molecule type" value="Genomic_DNA"/>
</dbReference>
<dbReference type="InterPro" id="IPR035965">
    <property type="entry name" value="PAS-like_dom_sf"/>
</dbReference>
<dbReference type="CDD" id="cd01948">
    <property type="entry name" value="EAL"/>
    <property type="match status" value="1"/>
</dbReference>
<dbReference type="NCBIfam" id="TIGR00254">
    <property type="entry name" value="GGDEF"/>
    <property type="match status" value="1"/>
</dbReference>
<dbReference type="Gene3D" id="3.30.450.20">
    <property type="entry name" value="PAS domain"/>
    <property type="match status" value="3"/>
</dbReference>
<keyword evidence="7" id="KW-1185">Reference proteome</keyword>
<dbReference type="Proteomes" id="UP000235616">
    <property type="component" value="Unassembled WGS sequence"/>
</dbReference>
<dbReference type="SMART" id="SM00091">
    <property type="entry name" value="PAS"/>
    <property type="match status" value="3"/>
</dbReference>
<feature type="domain" description="PAC" evidence="3">
    <location>
        <begin position="653"/>
        <end position="705"/>
    </location>
</feature>
<proteinExistence type="predicted"/>
<dbReference type="PANTHER" id="PTHR44757:SF2">
    <property type="entry name" value="BIOFILM ARCHITECTURE MAINTENANCE PROTEIN MBAA"/>
    <property type="match status" value="1"/>
</dbReference>
<gene>
    <name evidence="6" type="ORF">C0Z18_28590</name>
</gene>